<dbReference type="AlphaFoldDB" id="A0A9D4DQW3"/>
<name>A0A9D4DQW3_DREPO</name>
<accession>A0A9D4DQW3</accession>
<proteinExistence type="predicted"/>
<evidence type="ECO:0000313" key="1">
    <source>
        <dbReference type="EMBL" id="KAH3753393.1"/>
    </source>
</evidence>
<protein>
    <submittedName>
        <fullName evidence="1">Uncharacterized protein</fullName>
    </submittedName>
</protein>
<evidence type="ECO:0000313" key="2">
    <source>
        <dbReference type="Proteomes" id="UP000828390"/>
    </source>
</evidence>
<organism evidence="1 2">
    <name type="scientific">Dreissena polymorpha</name>
    <name type="common">Zebra mussel</name>
    <name type="synonym">Mytilus polymorpha</name>
    <dbReference type="NCBI Taxonomy" id="45954"/>
    <lineage>
        <taxon>Eukaryota</taxon>
        <taxon>Metazoa</taxon>
        <taxon>Spiralia</taxon>
        <taxon>Lophotrochozoa</taxon>
        <taxon>Mollusca</taxon>
        <taxon>Bivalvia</taxon>
        <taxon>Autobranchia</taxon>
        <taxon>Heteroconchia</taxon>
        <taxon>Euheterodonta</taxon>
        <taxon>Imparidentia</taxon>
        <taxon>Neoheterodontei</taxon>
        <taxon>Myida</taxon>
        <taxon>Dreissenoidea</taxon>
        <taxon>Dreissenidae</taxon>
        <taxon>Dreissena</taxon>
    </lineage>
</organism>
<keyword evidence="2" id="KW-1185">Reference proteome</keyword>
<dbReference type="Proteomes" id="UP000828390">
    <property type="component" value="Unassembled WGS sequence"/>
</dbReference>
<reference evidence="1" key="1">
    <citation type="journal article" date="2019" name="bioRxiv">
        <title>The Genome of the Zebra Mussel, Dreissena polymorpha: A Resource for Invasive Species Research.</title>
        <authorList>
            <person name="McCartney M.A."/>
            <person name="Auch B."/>
            <person name="Kono T."/>
            <person name="Mallez S."/>
            <person name="Zhang Y."/>
            <person name="Obille A."/>
            <person name="Becker A."/>
            <person name="Abrahante J.E."/>
            <person name="Garbe J."/>
            <person name="Badalamenti J.P."/>
            <person name="Herman A."/>
            <person name="Mangelson H."/>
            <person name="Liachko I."/>
            <person name="Sullivan S."/>
            <person name="Sone E.D."/>
            <person name="Koren S."/>
            <person name="Silverstein K.A.T."/>
            <person name="Beckman K.B."/>
            <person name="Gohl D.M."/>
        </authorList>
    </citation>
    <scope>NUCLEOTIDE SEQUENCE</scope>
    <source>
        <strain evidence="1">Duluth1</strain>
        <tissue evidence="1">Whole animal</tissue>
    </source>
</reference>
<dbReference type="InterPro" id="IPR029343">
    <property type="entry name" value="CCDC14"/>
</dbReference>
<dbReference type="Pfam" id="PF15254">
    <property type="entry name" value="CCDC14"/>
    <property type="match status" value="1"/>
</dbReference>
<reference evidence="1" key="2">
    <citation type="submission" date="2020-11" db="EMBL/GenBank/DDBJ databases">
        <authorList>
            <person name="McCartney M.A."/>
            <person name="Auch B."/>
            <person name="Kono T."/>
            <person name="Mallez S."/>
            <person name="Becker A."/>
            <person name="Gohl D.M."/>
            <person name="Silverstein K.A.T."/>
            <person name="Koren S."/>
            <person name="Bechman K.B."/>
            <person name="Herman A."/>
            <person name="Abrahante J.E."/>
            <person name="Garbe J."/>
        </authorList>
    </citation>
    <scope>NUCLEOTIDE SEQUENCE</scope>
    <source>
        <strain evidence="1">Duluth1</strain>
        <tissue evidence="1">Whole animal</tissue>
    </source>
</reference>
<dbReference type="EMBL" id="JAIWYP010000010">
    <property type="protein sequence ID" value="KAH3753393.1"/>
    <property type="molecule type" value="Genomic_DNA"/>
</dbReference>
<gene>
    <name evidence="1" type="ORF">DPMN_188029</name>
</gene>
<sequence>MEAQQVKHDLELLKKGHEGTLTQLEAIEKENHILQVTLRQRDEEIVRQQEIVE</sequence>
<comment type="caution">
    <text evidence="1">The sequence shown here is derived from an EMBL/GenBank/DDBJ whole genome shotgun (WGS) entry which is preliminary data.</text>
</comment>